<comment type="subcellular location">
    <subcellularLocation>
        <location evidence="1">Cell membrane</location>
        <topology evidence="1">Multi-pass membrane protein</topology>
    </subcellularLocation>
</comment>
<keyword evidence="2" id="KW-1003">Cell membrane</keyword>
<keyword evidence="4 6" id="KW-1133">Transmembrane helix</keyword>
<evidence type="ECO:0000313" key="7">
    <source>
        <dbReference type="EMBL" id="NHQ73014.1"/>
    </source>
</evidence>
<dbReference type="Proteomes" id="UP000639775">
    <property type="component" value="Unassembled WGS sequence"/>
</dbReference>
<dbReference type="GO" id="GO:0015171">
    <property type="term" value="F:amino acid transmembrane transporter activity"/>
    <property type="evidence" value="ECO:0007669"/>
    <property type="project" value="TreeGrafter"/>
</dbReference>
<evidence type="ECO:0000256" key="4">
    <source>
        <dbReference type="ARBA" id="ARBA00022989"/>
    </source>
</evidence>
<feature type="transmembrane region" description="Helical" evidence="6">
    <location>
        <begin position="67"/>
        <end position="88"/>
    </location>
</feature>
<evidence type="ECO:0000256" key="2">
    <source>
        <dbReference type="ARBA" id="ARBA00022475"/>
    </source>
</evidence>
<dbReference type="AlphaFoldDB" id="A0A967B9L4"/>
<dbReference type="RefSeq" id="WP_167192697.1">
    <property type="nucleotide sequence ID" value="NZ_JAAORB010000001.1"/>
</dbReference>
<dbReference type="Pfam" id="PF01810">
    <property type="entry name" value="LysE"/>
    <property type="match status" value="1"/>
</dbReference>
<proteinExistence type="predicted"/>
<evidence type="ECO:0000256" key="5">
    <source>
        <dbReference type="ARBA" id="ARBA00023136"/>
    </source>
</evidence>
<feature type="transmembrane region" description="Helical" evidence="6">
    <location>
        <begin position="109"/>
        <end position="131"/>
    </location>
</feature>
<comment type="caution">
    <text evidence="7">The sequence shown here is derived from an EMBL/GenBank/DDBJ whole genome shotgun (WGS) entry which is preliminary data.</text>
</comment>
<organism evidence="7 8">
    <name type="scientific">Roseovarius gahaiensis</name>
    <dbReference type="NCBI Taxonomy" id="2716691"/>
    <lineage>
        <taxon>Bacteria</taxon>
        <taxon>Pseudomonadati</taxon>
        <taxon>Pseudomonadota</taxon>
        <taxon>Alphaproteobacteria</taxon>
        <taxon>Rhodobacterales</taxon>
        <taxon>Roseobacteraceae</taxon>
        <taxon>Roseovarius</taxon>
    </lineage>
</organism>
<dbReference type="InterPro" id="IPR001123">
    <property type="entry name" value="LeuE-type"/>
</dbReference>
<keyword evidence="5 6" id="KW-0472">Membrane</keyword>
<dbReference type="PANTHER" id="PTHR30086">
    <property type="entry name" value="ARGININE EXPORTER PROTEIN ARGO"/>
    <property type="match status" value="1"/>
</dbReference>
<gene>
    <name evidence="7" type="ORF">HAT86_00845</name>
</gene>
<name>A0A967B9L4_9RHOB</name>
<dbReference type="EMBL" id="JAAORB010000001">
    <property type="protein sequence ID" value="NHQ73014.1"/>
    <property type="molecule type" value="Genomic_DNA"/>
</dbReference>
<evidence type="ECO:0000256" key="1">
    <source>
        <dbReference type="ARBA" id="ARBA00004651"/>
    </source>
</evidence>
<protein>
    <submittedName>
        <fullName evidence="7">LysE family transporter</fullName>
    </submittedName>
</protein>
<evidence type="ECO:0000256" key="3">
    <source>
        <dbReference type="ARBA" id="ARBA00022692"/>
    </source>
</evidence>
<evidence type="ECO:0000313" key="8">
    <source>
        <dbReference type="Proteomes" id="UP000639775"/>
    </source>
</evidence>
<sequence>MDATALIAFNIAMLGALVSPGPALVAMLRAAVTGGRKSALACGLGLAIGGMSWSVMAILGLTALFAVAPWAFITLKLCGAAYLVWFAVTLWRNADRALNTSAPRGAQGFWLGLLTNLANPKAVVCLAAIFTTVFPAMPTGGQALLVLGNQLLLEVSFFALLAFGLALPAFQHRYIAFKAQCDRAAAAILGVLALRVAI</sequence>
<feature type="transmembrane region" description="Helical" evidence="6">
    <location>
        <begin position="6"/>
        <end position="28"/>
    </location>
</feature>
<dbReference type="PANTHER" id="PTHR30086:SF20">
    <property type="entry name" value="ARGININE EXPORTER PROTEIN ARGO-RELATED"/>
    <property type="match status" value="1"/>
</dbReference>
<evidence type="ECO:0000256" key="6">
    <source>
        <dbReference type="SAM" id="Phobius"/>
    </source>
</evidence>
<feature type="transmembrane region" description="Helical" evidence="6">
    <location>
        <begin position="40"/>
        <end position="61"/>
    </location>
</feature>
<feature type="transmembrane region" description="Helical" evidence="6">
    <location>
        <begin position="151"/>
        <end position="170"/>
    </location>
</feature>
<reference evidence="7" key="1">
    <citation type="submission" date="2020-03" db="EMBL/GenBank/DDBJ databases">
        <title>Roseovarius gahaiensis sp. nov., isolated from Gahai Saline Lake, China.</title>
        <authorList>
            <person name="Sun X."/>
        </authorList>
    </citation>
    <scope>NUCLEOTIDE SEQUENCE</scope>
    <source>
        <strain evidence="7">GH877</strain>
    </source>
</reference>
<dbReference type="GO" id="GO:0005886">
    <property type="term" value="C:plasma membrane"/>
    <property type="evidence" value="ECO:0007669"/>
    <property type="project" value="UniProtKB-SubCell"/>
</dbReference>
<keyword evidence="3 6" id="KW-0812">Transmembrane</keyword>
<accession>A0A967B9L4</accession>
<keyword evidence="8" id="KW-1185">Reference proteome</keyword>